<dbReference type="OrthoDB" id="580775at2"/>
<dbReference type="Gene3D" id="3.40.50.12780">
    <property type="entry name" value="N-terminal domain of ligase-like"/>
    <property type="match status" value="1"/>
</dbReference>
<dbReference type="RefSeq" id="WP_073378994.1">
    <property type="nucleotide sequence ID" value="NZ_FQXS01000038.1"/>
</dbReference>
<keyword evidence="3" id="KW-1185">Reference proteome</keyword>
<dbReference type="STRING" id="1121409.SAMN02745124_04045"/>
<dbReference type="GO" id="GO:0016874">
    <property type="term" value="F:ligase activity"/>
    <property type="evidence" value="ECO:0007669"/>
    <property type="project" value="UniProtKB-KW"/>
</dbReference>
<dbReference type="Pfam" id="PF00501">
    <property type="entry name" value="AMP-binding"/>
    <property type="match status" value="1"/>
</dbReference>
<sequence length="435" mass="47471">MVITPLEAWIKDAIGASPAPAVVWKYQRALLCKTLAWAKENSIFYANRLRDIDPWSIHTPMDLARIPTTTPEELRGRDHEFLCLSQGDIARVVTLASSGTTGESKRVHFSAEDLNRTVDFFHRGMSTFTIPGNRVLIFMPGERPGSVGDLLCTGLEKLGANGVVHGPVLDPDAALQHMHDLSPQVIVGIPVHVLALASRDRSAGGSVHSVLLCSDNVPRSLVATVEKAWSCRVFTHWGMSETGLGGGVECEAREGYHLRETDLYLETIDPATGAQLPSGREGEVVVTTLTRRGMPLIRYRSGDLAALLTFPCPCGSQLRRLSRIRKRVGEQVELPSGKVFYLAELDEVLFSVPCLEDYGARLLPTTPKFVLEVKVRSSPGTGAWFLGEACLAIEKFFSDSDIPSNELTLNLTLDNSGVMAGMAKRRIIGLRGLDA</sequence>
<dbReference type="EMBL" id="FQXS01000038">
    <property type="protein sequence ID" value="SHI11590.1"/>
    <property type="molecule type" value="Genomic_DNA"/>
</dbReference>
<reference evidence="2 3" key="1">
    <citation type="submission" date="2016-11" db="EMBL/GenBank/DDBJ databases">
        <authorList>
            <person name="Jaros S."/>
            <person name="Januszkiewicz K."/>
            <person name="Wedrychowicz H."/>
        </authorList>
    </citation>
    <scope>NUCLEOTIDE SEQUENCE [LARGE SCALE GENOMIC DNA]</scope>
    <source>
        <strain evidence="2 3">DSM 9705</strain>
    </source>
</reference>
<dbReference type="PANTHER" id="PTHR43845">
    <property type="entry name" value="BLR5969 PROTEIN"/>
    <property type="match status" value="1"/>
</dbReference>
<gene>
    <name evidence="2" type="ORF">SAMN02745124_04045</name>
</gene>
<evidence type="ECO:0000313" key="2">
    <source>
        <dbReference type="EMBL" id="SHI11590.1"/>
    </source>
</evidence>
<dbReference type="AlphaFoldDB" id="A0A1M5YHT0"/>
<dbReference type="InterPro" id="IPR042099">
    <property type="entry name" value="ANL_N_sf"/>
</dbReference>
<dbReference type="PANTHER" id="PTHR43845:SF1">
    <property type="entry name" value="BLR5969 PROTEIN"/>
    <property type="match status" value="1"/>
</dbReference>
<organism evidence="2 3">
    <name type="scientific">Desulfofustis glycolicus DSM 9705</name>
    <dbReference type="NCBI Taxonomy" id="1121409"/>
    <lineage>
        <taxon>Bacteria</taxon>
        <taxon>Pseudomonadati</taxon>
        <taxon>Thermodesulfobacteriota</taxon>
        <taxon>Desulfobulbia</taxon>
        <taxon>Desulfobulbales</taxon>
        <taxon>Desulfocapsaceae</taxon>
        <taxon>Desulfofustis</taxon>
    </lineage>
</organism>
<feature type="domain" description="AMP-dependent synthetase/ligase" evidence="1">
    <location>
        <begin position="97"/>
        <end position="287"/>
    </location>
</feature>
<protein>
    <submittedName>
        <fullName evidence="2">Phenylacetate-coenzyme A ligase PaaK, adenylate-forming domain family</fullName>
    </submittedName>
</protein>
<evidence type="ECO:0000259" key="1">
    <source>
        <dbReference type="Pfam" id="PF00501"/>
    </source>
</evidence>
<evidence type="ECO:0000313" key="3">
    <source>
        <dbReference type="Proteomes" id="UP000184139"/>
    </source>
</evidence>
<accession>A0A1M5YHT0</accession>
<proteinExistence type="predicted"/>
<keyword evidence="2" id="KW-0436">Ligase</keyword>
<dbReference type="InterPro" id="IPR000873">
    <property type="entry name" value="AMP-dep_synth/lig_dom"/>
</dbReference>
<dbReference type="SUPFAM" id="SSF56801">
    <property type="entry name" value="Acetyl-CoA synthetase-like"/>
    <property type="match status" value="1"/>
</dbReference>
<dbReference type="Proteomes" id="UP000184139">
    <property type="component" value="Unassembled WGS sequence"/>
</dbReference>
<dbReference type="NCBIfam" id="NF045666">
    <property type="entry name" value="DVU1553_fam_AMP"/>
    <property type="match status" value="1"/>
</dbReference>
<name>A0A1M5YHT0_9BACT</name>